<feature type="transmembrane region" description="Helical" evidence="2">
    <location>
        <begin position="77"/>
        <end position="102"/>
    </location>
</feature>
<dbReference type="GO" id="GO:0004222">
    <property type="term" value="F:metalloendopeptidase activity"/>
    <property type="evidence" value="ECO:0007669"/>
    <property type="project" value="InterPro"/>
</dbReference>
<gene>
    <name evidence="4" type="primary">Acey_s0006.g3009</name>
    <name evidence="4" type="ORF">Y032_0006g3009</name>
</gene>
<keyword evidence="5" id="KW-1185">Reference proteome</keyword>
<dbReference type="InterPro" id="IPR024079">
    <property type="entry name" value="MetalloPept_cat_dom_sf"/>
</dbReference>
<dbReference type="Gene3D" id="1.10.1380.10">
    <property type="entry name" value="Neutral endopeptidase , domain2"/>
    <property type="match status" value="1"/>
</dbReference>
<reference evidence="5" key="1">
    <citation type="journal article" date="2015" name="Nat. Genet.">
        <title>The genome and transcriptome of the zoonotic hookworm Ancylostoma ceylanicum identify infection-specific gene families.</title>
        <authorList>
            <person name="Schwarz E.M."/>
            <person name="Hu Y."/>
            <person name="Antoshechkin I."/>
            <person name="Miller M.M."/>
            <person name="Sternberg P.W."/>
            <person name="Aroian R.V."/>
        </authorList>
    </citation>
    <scope>NUCLEOTIDE SEQUENCE</scope>
    <source>
        <strain evidence="5">HY135</strain>
    </source>
</reference>
<protein>
    <recommendedName>
        <fullName evidence="3">Peptidase M13 N-terminal domain-containing protein</fullName>
    </recommendedName>
</protein>
<evidence type="ECO:0000256" key="1">
    <source>
        <dbReference type="ARBA" id="ARBA00007357"/>
    </source>
</evidence>
<dbReference type="GO" id="GO:0016485">
    <property type="term" value="P:protein processing"/>
    <property type="evidence" value="ECO:0007669"/>
    <property type="project" value="TreeGrafter"/>
</dbReference>
<keyword evidence="2" id="KW-0812">Transmembrane</keyword>
<evidence type="ECO:0000313" key="4">
    <source>
        <dbReference type="EMBL" id="EYC29507.1"/>
    </source>
</evidence>
<comment type="caution">
    <text evidence="4">The sequence shown here is derived from an EMBL/GenBank/DDBJ whole genome shotgun (WGS) entry which is preliminary data.</text>
</comment>
<sequence>MTTWEVTTHQNKLGDYYNRAERLDWNNFASSDVSRQNAPSDDFHCDATGYLRRLLRLIKLFQPPTSTRLVVMGKGGVLKVVVGIVLLLIVLATLGISIAILVEVININNKSNNNNTNPVNPVNPGNGLNIEAPKPIDPGNDKYSGYRTASALFKASLNTTIDPCNDFYKYTCGNFAGDMSFDVSDTNNAIAMANQMGNASYVDASPDPVKQVAWYYQKCSMARMNWNSVNSNGKFVMDAINRIAKGEPDFLNQTQFPFYMFYQDQKPKDFPDRVGMGYLLGYPAGFEGVANLVTPYVDTNWKDPHGSQGYAYYIDQPSTLLPYTYHVKAWGIYQQALTNSVVATMNLLAKTQNKTLDQKTLLQDATDIVAFDHLLALTYSTDDTTRRQSERSYNPMTIGQLSKTYPKISWHTFIPEATGTAQNVLNKLLNDPTYKYIVMEPVKLQMLNDMLGNTTIVSARTLVNYVYYGVVAANKDFLPWPKKNTARMTDFRIARPHIGRPRHIRPEKRRYEQRQFDDVTESQLSCAQETIFSLPYANARVFIDNIYPDDASRAQIRENVAKIASSILIGFRSMLDQLDWMTPATKSGAYSKIDNLVKNIAYPDWITNNTQFVDYHKALNVQFNKDDYFTMVRNVQLFNAFKSWDALVAGPTNRIDFNGPPGTTNAWYQVSKVQ</sequence>
<dbReference type="EMBL" id="JARK01001342">
    <property type="protein sequence ID" value="EYC29507.1"/>
    <property type="molecule type" value="Genomic_DNA"/>
</dbReference>
<name>A0A016VR51_9BILA</name>
<evidence type="ECO:0000256" key="2">
    <source>
        <dbReference type="SAM" id="Phobius"/>
    </source>
</evidence>
<dbReference type="SUPFAM" id="SSF55486">
    <property type="entry name" value="Metalloproteases ('zincins'), catalytic domain"/>
    <property type="match status" value="1"/>
</dbReference>
<dbReference type="Proteomes" id="UP000024635">
    <property type="component" value="Unassembled WGS sequence"/>
</dbReference>
<dbReference type="Pfam" id="PF05649">
    <property type="entry name" value="Peptidase_M13_N"/>
    <property type="match status" value="1"/>
</dbReference>
<dbReference type="InterPro" id="IPR000718">
    <property type="entry name" value="Peptidase_M13"/>
</dbReference>
<dbReference type="Gene3D" id="3.40.390.10">
    <property type="entry name" value="Collagenase (Catalytic Domain)"/>
    <property type="match status" value="1"/>
</dbReference>
<dbReference type="PANTHER" id="PTHR11733:SF240">
    <property type="entry name" value="GH14155P-RELATED"/>
    <property type="match status" value="1"/>
</dbReference>
<keyword evidence="2" id="KW-0472">Membrane</keyword>
<dbReference type="PROSITE" id="PS51885">
    <property type="entry name" value="NEPRILYSIN"/>
    <property type="match status" value="1"/>
</dbReference>
<comment type="similarity">
    <text evidence="1">Belongs to the peptidase M13 family.</text>
</comment>
<evidence type="ECO:0000259" key="3">
    <source>
        <dbReference type="Pfam" id="PF05649"/>
    </source>
</evidence>
<accession>A0A016VR51</accession>
<dbReference type="OrthoDB" id="6475849at2759"/>
<dbReference type="GO" id="GO:0005886">
    <property type="term" value="C:plasma membrane"/>
    <property type="evidence" value="ECO:0007669"/>
    <property type="project" value="TreeGrafter"/>
</dbReference>
<evidence type="ECO:0000313" key="5">
    <source>
        <dbReference type="Proteomes" id="UP000024635"/>
    </source>
</evidence>
<dbReference type="InterPro" id="IPR042089">
    <property type="entry name" value="Peptidase_M13_dom_2"/>
</dbReference>
<dbReference type="PANTHER" id="PTHR11733">
    <property type="entry name" value="ZINC METALLOPROTEASE FAMILY M13 NEPRILYSIN-RELATED"/>
    <property type="match status" value="1"/>
</dbReference>
<keyword evidence="2" id="KW-1133">Transmembrane helix</keyword>
<proteinExistence type="inferred from homology"/>
<dbReference type="AlphaFoldDB" id="A0A016VR51"/>
<organism evidence="4 5">
    <name type="scientific">Ancylostoma ceylanicum</name>
    <dbReference type="NCBI Taxonomy" id="53326"/>
    <lineage>
        <taxon>Eukaryota</taxon>
        <taxon>Metazoa</taxon>
        <taxon>Ecdysozoa</taxon>
        <taxon>Nematoda</taxon>
        <taxon>Chromadorea</taxon>
        <taxon>Rhabditida</taxon>
        <taxon>Rhabditina</taxon>
        <taxon>Rhabditomorpha</taxon>
        <taxon>Strongyloidea</taxon>
        <taxon>Ancylostomatidae</taxon>
        <taxon>Ancylostomatinae</taxon>
        <taxon>Ancylostoma</taxon>
    </lineage>
</organism>
<feature type="domain" description="Peptidase M13 N-terminal" evidence="3">
    <location>
        <begin position="163"/>
        <end position="603"/>
    </location>
</feature>
<dbReference type="InterPro" id="IPR008753">
    <property type="entry name" value="Peptidase_M13_N"/>
</dbReference>